<evidence type="ECO:0000313" key="2">
    <source>
        <dbReference type="Proteomes" id="UP000805193"/>
    </source>
</evidence>
<evidence type="ECO:0000313" key="1">
    <source>
        <dbReference type="EMBL" id="KAG0428495.1"/>
    </source>
</evidence>
<protein>
    <submittedName>
        <fullName evidence="1">Uncharacterized protein</fullName>
    </submittedName>
</protein>
<dbReference type="Proteomes" id="UP000805193">
    <property type="component" value="Unassembled WGS sequence"/>
</dbReference>
<sequence length="306" mass="35027">MIDGVPRSPIVKPEVYREASSFKTAADDVILVTYPKSGTHWVTQIALLILNRGQSPRDLADFVRQAPCLEMNGVSVSYKSPRFLRTHLPFEQLQYNNDTKYIYVARNPLDTCVSFYHYIRKLPHYRFEGGNFQDFVDAFIKGRVGQLDHLEHVLSGYARRDASNVLFLTYEELKANTAGIIVKLAKFFGEPYASMFEKDNGLLNEILSKSGLEYMKNTYAMSLDELCVIYNIRPLPQDIAEAPSKIEITPRKLSAMRKGTTANWREHFTPELLQQIHAWIFDKTQGSDVMSLWRNELAESNLDSSV</sequence>
<name>A0AC60Q4C0_IXOPE</name>
<reference evidence="1 2" key="1">
    <citation type="journal article" date="2020" name="Cell">
        <title>Large-Scale Comparative Analyses of Tick Genomes Elucidate Their Genetic Diversity and Vector Capacities.</title>
        <authorList>
            <consortium name="Tick Genome and Microbiome Consortium (TIGMIC)"/>
            <person name="Jia N."/>
            <person name="Wang J."/>
            <person name="Shi W."/>
            <person name="Du L."/>
            <person name="Sun Y."/>
            <person name="Zhan W."/>
            <person name="Jiang J.F."/>
            <person name="Wang Q."/>
            <person name="Zhang B."/>
            <person name="Ji P."/>
            <person name="Bell-Sakyi L."/>
            <person name="Cui X.M."/>
            <person name="Yuan T.T."/>
            <person name="Jiang B.G."/>
            <person name="Yang W.F."/>
            <person name="Lam T.T."/>
            <person name="Chang Q.C."/>
            <person name="Ding S.J."/>
            <person name="Wang X.J."/>
            <person name="Zhu J.G."/>
            <person name="Ruan X.D."/>
            <person name="Zhao L."/>
            <person name="Wei J.T."/>
            <person name="Ye R.Z."/>
            <person name="Que T.C."/>
            <person name="Du C.H."/>
            <person name="Zhou Y.H."/>
            <person name="Cheng J.X."/>
            <person name="Dai P.F."/>
            <person name="Guo W.B."/>
            <person name="Han X.H."/>
            <person name="Huang E.J."/>
            <person name="Li L.F."/>
            <person name="Wei W."/>
            <person name="Gao Y.C."/>
            <person name="Liu J.Z."/>
            <person name="Shao H.Z."/>
            <person name="Wang X."/>
            <person name="Wang C.C."/>
            <person name="Yang T.C."/>
            <person name="Huo Q.B."/>
            <person name="Li W."/>
            <person name="Chen H.Y."/>
            <person name="Chen S.E."/>
            <person name="Zhou L.G."/>
            <person name="Ni X.B."/>
            <person name="Tian J.H."/>
            <person name="Sheng Y."/>
            <person name="Liu T."/>
            <person name="Pan Y.S."/>
            <person name="Xia L.Y."/>
            <person name="Li J."/>
            <person name="Zhao F."/>
            <person name="Cao W.C."/>
        </authorList>
    </citation>
    <scope>NUCLEOTIDE SEQUENCE [LARGE SCALE GENOMIC DNA]</scope>
    <source>
        <strain evidence="1">Iper-2018</strain>
    </source>
</reference>
<organism evidence="1 2">
    <name type="scientific">Ixodes persulcatus</name>
    <name type="common">Taiga tick</name>
    <dbReference type="NCBI Taxonomy" id="34615"/>
    <lineage>
        <taxon>Eukaryota</taxon>
        <taxon>Metazoa</taxon>
        <taxon>Ecdysozoa</taxon>
        <taxon>Arthropoda</taxon>
        <taxon>Chelicerata</taxon>
        <taxon>Arachnida</taxon>
        <taxon>Acari</taxon>
        <taxon>Parasitiformes</taxon>
        <taxon>Ixodida</taxon>
        <taxon>Ixodoidea</taxon>
        <taxon>Ixodidae</taxon>
        <taxon>Ixodinae</taxon>
        <taxon>Ixodes</taxon>
    </lineage>
</organism>
<accession>A0AC60Q4C0</accession>
<keyword evidence="2" id="KW-1185">Reference proteome</keyword>
<comment type="caution">
    <text evidence="1">The sequence shown here is derived from an EMBL/GenBank/DDBJ whole genome shotgun (WGS) entry which is preliminary data.</text>
</comment>
<gene>
    <name evidence="1" type="ORF">HPB47_024518</name>
</gene>
<proteinExistence type="predicted"/>
<dbReference type="EMBL" id="JABSTQ010009516">
    <property type="protein sequence ID" value="KAG0428495.1"/>
    <property type="molecule type" value="Genomic_DNA"/>
</dbReference>